<dbReference type="KEGG" id="nga:Ngar_c00170"/>
<organism evidence="1 2">
    <name type="scientific">Nitrososphaera gargensis (strain Ga9.2)</name>
    <dbReference type="NCBI Taxonomy" id="1237085"/>
    <lineage>
        <taxon>Archaea</taxon>
        <taxon>Nitrososphaerota</taxon>
        <taxon>Nitrososphaeria</taxon>
        <taxon>Nitrososphaerales</taxon>
        <taxon>Nitrososphaeraceae</taxon>
        <taxon>Nitrososphaera</taxon>
    </lineage>
</organism>
<dbReference type="RefSeq" id="WP_015017540.1">
    <property type="nucleotide sequence ID" value="NC_018719.1"/>
</dbReference>
<dbReference type="BioCyc" id="CNIT1237085:G1324-17-MONOMER"/>
<gene>
    <name evidence="1" type="ordered locus">Ngar_c00170</name>
</gene>
<evidence type="ECO:0008006" key="3">
    <source>
        <dbReference type="Google" id="ProtNLM"/>
    </source>
</evidence>
<name>K0IGN1_NITGG</name>
<dbReference type="STRING" id="1237085.Ngar_c00170"/>
<evidence type="ECO:0000313" key="2">
    <source>
        <dbReference type="Proteomes" id="UP000008037"/>
    </source>
</evidence>
<dbReference type="Proteomes" id="UP000008037">
    <property type="component" value="Chromosome"/>
</dbReference>
<keyword evidence="2" id="KW-1185">Reference proteome</keyword>
<dbReference type="HOGENOM" id="CLU_2340264_0_0_2"/>
<dbReference type="GeneID" id="13796193"/>
<dbReference type="EMBL" id="CP002408">
    <property type="protein sequence ID" value="AFU56967.1"/>
    <property type="molecule type" value="Genomic_DNA"/>
</dbReference>
<sequence>MASVGIRYNFALLERSGISRKQYYKGLRALKNVDLVRKFGNKYLQTTLGKLVYHEILKIEKYAYHLNEMKMIDILKDSGQFSQHEVSALIKKMSDSG</sequence>
<reference evidence="1 2" key="1">
    <citation type="journal article" date="2012" name="Environ. Microbiol.">
        <title>The genome of the ammonia-oxidizing Candidatus Nitrososphaera gargensis: insights into metabolic versatility and environmental adaptations.</title>
        <authorList>
            <person name="Spang A."/>
            <person name="Poehlein A."/>
            <person name="Offre P."/>
            <person name="Zumbragel S."/>
            <person name="Haider S."/>
            <person name="Rychlik N."/>
            <person name="Nowka B."/>
            <person name="Schmeisser C."/>
            <person name="Lebedeva E.V."/>
            <person name="Rattei T."/>
            <person name="Bohm C."/>
            <person name="Schmid M."/>
            <person name="Galushko A."/>
            <person name="Hatzenpichler R."/>
            <person name="Weinmaier T."/>
            <person name="Daniel R."/>
            <person name="Schleper C."/>
            <person name="Spieck E."/>
            <person name="Streit W."/>
            <person name="Wagner M."/>
        </authorList>
    </citation>
    <scope>NUCLEOTIDE SEQUENCE [LARGE SCALE GENOMIC DNA]</scope>
    <source>
        <strain evidence="2">Ga9.2</strain>
    </source>
</reference>
<protein>
    <recommendedName>
        <fullName evidence="3">ArnR1-like winged helix-turn-helix domain-containing protein</fullName>
    </recommendedName>
</protein>
<proteinExistence type="predicted"/>
<dbReference type="InParanoid" id="K0IGN1"/>
<evidence type="ECO:0000313" key="1">
    <source>
        <dbReference type="EMBL" id="AFU56967.1"/>
    </source>
</evidence>
<dbReference type="AlphaFoldDB" id="K0IGN1"/>
<accession>K0IGN1</accession>